<organism evidence="1 2">
    <name type="scientific">Escallonia rubra</name>
    <dbReference type="NCBI Taxonomy" id="112253"/>
    <lineage>
        <taxon>Eukaryota</taxon>
        <taxon>Viridiplantae</taxon>
        <taxon>Streptophyta</taxon>
        <taxon>Embryophyta</taxon>
        <taxon>Tracheophyta</taxon>
        <taxon>Spermatophyta</taxon>
        <taxon>Magnoliopsida</taxon>
        <taxon>eudicotyledons</taxon>
        <taxon>Gunneridae</taxon>
        <taxon>Pentapetalae</taxon>
        <taxon>asterids</taxon>
        <taxon>campanulids</taxon>
        <taxon>Escalloniales</taxon>
        <taxon>Escalloniaceae</taxon>
        <taxon>Escallonia</taxon>
    </lineage>
</organism>
<dbReference type="EMBL" id="JAVXUO010000284">
    <property type="protein sequence ID" value="KAK2993699.1"/>
    <property type="molecule type" value="Genomic_DNA"/>
</dbReference>
<name>A0AA88RXM5_9ASTE</name>
<dbReference type="AlphaFoldDB" id="A0AA88RXM5"/>
<protein>
    <submittedName>
        <fullName evidence="1">Uncharacterized protein</fullName>
    </submittedName>
</protein>
<gene>
    <name evidence="1" type="ORF">RJ640_027051</name>
</gene>
<sequence length="141" mass="16050">MEVWYKWRGQLSGRDEKWRCLAMHNSVENIHQSESYSRLRSLLIFGVVDPLSKSSISMFLSSRLLKVLDLRGARLEKIPSLVFTLIHLRYLSMRGTNVRQAATELGATKLGTTEQGTTELRTVELGITELRTVELRATELG</sequence>
<comment type="caution">
    <text evidence="1">The sequence shown here is derived from an EMBL/GenBank/DDBJ whole genome shotgun (WGS) entry which is preliminary data.</text>
</comment>
<accession>A0AA88RXM5</accession>
<dbReference type="InterPro" id="IPR032675">
    <property type="entry name" value="LRR_dom_sf"/>
</dbReference>
<dbReference type="Gene3D" id="3.80.10.10">
    <property type="entry name" value="Ribonuclease Inhibitor"/>
    <property type="match status" value="1"/>
</dbReference>
<evidence type="ECO:0000313" key="1">
    <source>
        <dbReference type="EMBL" id="KAK2993699.1"/>
    </source>
</evidence>
<evidence type="ECO:0000313" key="2">
    <source>
        <dbReference type="Proteomes" id="UP001187471"/>
    </source>
</evidence>
<dbReference type="Proteomes" id="UP001187471">
    <property type="component" value="Unassembled WGS sequence"/>
</dbReference>
<dbReference type="SUPFAM" id="SSF52058">
    <property type="entry name" value="L domain-like"/>
    <property type="match status" value="1"/>
</dbReference>
<proteinExistence type="predicted"/>
<reference evidence="1" key="1">
    <citation type="submission" date="2022-12" db="EMBL/GenBank/DDBJ databases">
        <title>Draft genome assemblies for two species of Escallonia (Escalloniales).</title>
        <authorList>
            <person name="Chanderbali A."/>
            <person name="Dervinis C."/>
            <person name="Anghel I."/>
            <person name="Soltis D."/>
            <person name="Soltis P."/>
            <person name="Zapata F."/>
        </authorList>
    </citation>
    <scope>NUCLEOTIDE SEQUENCE</scope>
    <source>
        <strain evidence="1">UCBG92.1500</strain>
        <tissue evidence="1">Leaf</tissue>
    </source>
</reference>
<keyword evidence="2" id="KW-1185">Reference proteome</keyword>